<accession>A0A5Q2RJG8</accession>
<dbReference type="Gene3D" id="1.25.40.10">
    <property type="entry name" value="Tetratricopeptide repeat domain"/>
    <property type="match status" value="1"/>
</dbReference>
<evidence type="ECO:0000313" key="3">
    <source>
        <dbReference type="Proteomes" id="UP000334019"/>
    </source>
</evidence>
<evidence type="ECO:0000256" key="1">
    <source>
        <dbReference type="SAM" id="Phobius"/>
    </source>
</evidence>
<sequence length="296" mass="32080">MSPSARRDLLDPDALAALEEERDFLLRSIEDLDREHAVGDVTDEDHRTLRDDYTARAAAVIHAIEGRQAAIAEAQRPRSLARFAAISAVVLLVAGLAGFAVARMAGDRSQGQQISGGVVLSVGQQLTSCLQLSNTSERPVEVLECYDGILADHPANVEALTYRGWFLLRLDLQGMTFVEQAWPNLEDAVAIDPAYPDARVFRAIALNRLCRPDEASAELEAFDDARPLQEMVDLVEQQQLRESIDQLTELRDAVPEVAGPPAPLDIEDPASIDQCAVLSEAGVFDGLAPADEGGSE</sequence>
<keyword evidence="1" id="KW-0472">Membrane</keyword>
<keyword evidence="3" id="KW-1185">Reference proteome</keyword>
<feature type="transmembrane region" description="Helical" evidence="1">
    <location>
        <begin position="83"/>
        <end position="105"/>
    </location>
</feature>
<dbReference type="InterPro" id="IPR011990">
    <property type="entry name" value="TPR-like_helical_dom_sf"/>
</dbReference>
<reference evidence="2 3" key="1">
    <citation type="submission" date="2019-11" db="EMBL/GenBank/DDBJ databases">
        <authorList>
            <person name="He Y."/>
        </authorList>
    </citation>
    <scope>NUCLEOTIDE SEQUENCE [LARGE SCALE GENOMIC DNA]</scope>
    <source>
        <strain evidence="2 3">SCSIO 58843</strain>
    </source>
</reference>
<dbReference type="KEGG" id="atq:GH723_05125"/>
<evidence type="ECO:0000313" key="2">
    <source>
        <dbReference type="EMBL" id="QGG94536.1"/>
    </source>
</evidence>
<gene>
    <name evidence="2" type="ORF">GH723_05125</name>
</gene>
<evidence type="ECO:0008006" key="4">
    <source>
        <dbReference type="Google" id="ProtNLM"/>
    </source>
</evidence>
<dbReference type="Proteomes" id="UP000334019">
    <property type="component" value="Chromosome"/>
</dbReference>
<protein>
    <recommendedName>
        <fullName evidence="4">Tetratricopeptide repeat protein</fullName>
    </recommendedName>
</protein>
<keyword evidence="1" id="KW-0812">Transmembrane</keyword>
<dbReference type="SUPFAM" id="SSF48439">
    <property type="entry name" value="Protein prenylyltransferase"/>
    <property type="match status" value="1"/>
</dbReference>
<proteinExistence type="predicted"/>
<organism evidence="2 3">
    <name type="scientific">Actinomarinicola tropica</name>
    <dbReference type="NCBI Taxonomy" id="2789776"/>
    <lineage>
        <taxon>Bacteria</taxon>
        <taxon>Bacillati</taxon>
        <taxon>Actinomycetota</taxon>
        <taxon>Acidimicrobiia</taxon>
        <taxon>Acidimicrobiales</taxon>
        <taxon>Iamiaceae</taxon>
        <taxon>Actinomarinicola</taxon>
    </lineage>
</organism>
<dbReference type="RefSeq" id="WP_153758642.1">
    <property type="nucleotide sequence ID" value="NZ_CP045851.1"/>
</dbReference>
<dbReference type="EMBL" id="CP045851">
    <property type="protein sequence ID" value="QGG94536.1"/>
    <property type="molecule type" value="Genomic_DNA"/>
</dbReference>
<keyword evidence="1" id="KW-1133">Transmembrane helix</keyword>
<dbReference type="AlphaFoldDB" id="A0A5Q2RJG8"/>
<name>A0A5Q2RJG8_9ACTN</name>